<dbReference type="RefSeq" id="XP_021838945.2">
    <property type="nucleotide sequence ID" value="XM_021983253.2"/>
</dbReference>
<reference evidence="4" key="2">
    <citation type="submission" date="2025-08" db="UniProtKB">
        <authorList>
            <consortium name="RefSeq"/>
        </authorList>
    </citation>
    <scope>IDENTIFICATION</scope>
    <source>
        <tissue evidence="4">Leaf</tissue>
    </source>
</reference>
<protein>
    <recommendedName>
        <fullName evidence="2">BAH domain-containing protein</fullName>
    </recommendedName>
</protein>
<dbReference type="AlphaFoldDB" id="A0A9R0JLB1"/>
<dbReference type="InterPro" id="IPR001025">
    <property type="entry name" value="BAH_dom"/>
</dbReference>
<feature type="compositionally biased region" description="Polar residues" evidence="1">
    <location>
        <begin position="34"/>
        <end position="44"/>
    </location>
</feature>
<dbReference type="Pfam" id="PF01426">
    <property type="entry name" value="BAH"/>
    <property type="match status" value="1"/>
</dbReference>
<name>A0A9R0JLB1_SPIOL</name>
<dbReference type="GO" id="GO:0003682">
    <property type="term" value="F:chromatin binding"/>
    <property type="evidence" value="ECO:0007669"/>
    <property type="project" value="InterPro"/>
</dbReference>
<reference evidence="3" key="1">
    <citation type="journal article" date="2021" name="Nat. Commun.">
        <title>Genomic analyses provide insights into spinach domestication and the genetic basis of agronomic traits.</title>
        <authorList>
            <person name="Cai X."/>
            <person name="Sun X."/>
            <person name="Xu C."/>
            <person name="Sun H."/>
            <person name="Wang X."/>
            <person name="Ge C."/>
            <person name="Zhang Z."/>
            <person name="Wang Q."/>
            <person name="Fei Z."/>
            <person name="Jiao C."/>
            <person name="Wang Q."/>
        </authorList>
    </citation>
    <scope>NUCLEOTIDE SEQUENCE [LARGE SCALE GENOMIC DNA]</scope>
    <source>
        <strain evidence="3">cv. Varoflay</strain>
    </source>
</reference>
<dbReference type="KEGG" id="soe:110778692"/>
<dbReference type="GO" id="GO:0140566">
    <property type="term" value="F:histone reader activity"/>
    <property type="evidence" value="ECO:0000318"/>
    <property type="project" value="GO_Central"/>
</dbReference>
<dbReference type="PANTHER" id="PTHR46871:SF1">
    <property type="entry name" value="BROMO-ADJACENT HOMOLOGY (BAH) DOMAIN-CONTAINING PROTEIN"/>
    <property type="match status" value="1"/>
</dbReference>
<dbReference type="InterPro" id="IPR043151">
    <property type="entry name" value="BAH_sf"/>
</dbReference>
<sequence length="207" mass="23781">MVGRIVSHNDNRAEIKKTQLLNETHKPTIEEQSRNCSESEQELQNGAEPIGEVIRVSDNGIERKKHFKAFEYDGNLFKLEDTVLVVPEEGKVKPSVTMIKDIFQIEGEEGLIVRAQRFYRPEEVKKTGGGTWESRDARELFYSSHLDEFPADGVMHECVIHLVPLHKPLPDRKENPGFVVRKFYDYVNQKLRSLTVKDCKGVFPQSV</sequence>
<dbReference type="GO" id="GO:0001217">
    <property type="term" value="F:DNA-binding transcription repressor activity"/>
    <property type="evidence" value="ECO:0000318"/>
    <property type="project" value="GO_Central"/>
</dbReference>
<evidence type="ECO:0000259" key="2">
    <source>
        <dbReference type="PROSITE" id="PS51038"/>
    </source>
</evidence>
<gene>
    <name evidence="4" type="primary">LOC110778692</name>
</gene>
<dbReference type="Gene3D" id="2.30.30.490">
    <property type="match status" value="1"/>
</dbReference>
<evidence type="ECO:0000313" key="4">
    <source>
        <dbReference type="RefSeq" id="XP_021838945.2"/>
    </source>
</evidence>
<proteinExistence type="predicted"/>
<evidence type="ECO:0000256" key="1">
    <source>
        <dbReference type="SAM" id="MobiDB-lite"/>
    </source>
</evidence>
<organism evidence="3 4">
    <name type="scientific">Spinacia oleracea</name>
    <name type="common">Spinach</name>
    <dbReference type="NCBI Taxonomy" id="3562"/>
    <lineage>
        <taxon>Eukaryota</taxon>
        <taxon>Viridiplantae</taxon>
        <taxon>Streptophyta</taxon>
        <taxon>Embryophyta</taxon>
        <taxon>Tracheophyta</taxon>
        <taxon>Spermatophyta</taxon>
        <taxon>Magnoliopsida</taxon>
        <taxon>eudicotyledons</taxon>
        <taxon>Gunneridae</taxon>
        <taxon>Pentapetalae</taxon>
        <taxon>Caryophyllales</taxon>
        <taxon>Chenopodiaceae</taxon>
        <taxon>Chenopodioideae</taxon>
        <taxon>Anserineae</taxon>
        <taxon>Spinacia</taxon>
    </lineage>
</organism>
<accession>A0A9R0JLB1</accession>
<dbReference type="PANTHER" id="PTHR46871">
    <property type="entry name" value="BROMO-ADJACENT HOMOLOGY (BAH) DOMAIN-CONTAINING PROTEIN"/>
    <property type="match status" value="1"/>
</dbReference>
<dbReference type="SMART" id="SM00439">
    <property type="entry name" value="BAH"/>
    <property type="match status" value="1"/>
</dbReference>
<dbReference type="Proteomes" id="UP000813463">
    <property type="component" value="Chromosome 6"/>
</dbReference>
<dbReference type="GO" id="GO:0045814">
    <property type="term" value="P:negative regulation of gene expression, epigenetic"/>
    <property type="evidence" value="ECO:0000318"/>
    <property type="project" value="GO_Central"/>
</dbReference>
<feature type="domain" description="BAH" evidence="2">
    <location>
        <begin position="75"/>
        <end position="195"/>
    </location>
</feature>
<evidence type="ECO:0000313" key="3">
    <source>
        <dbReference type="Proteomes" id="UP000813463"/>
    </source>
</evidence>
<dbReference type="GeneID" id="110778692"/>
<feature type="region of interest" description="Disordered" evidence="1">
    <location>
        <begin position="25"/>
        <end position="45"/>
    </location>
</feature>
<keyword evidence="3" id="KW-1185">Reference proteome</keyword>
<dbReference type="PROSITE" id="PS51038">
    <property type="entry name" value="BAH"/>
    <property type="match status" value="1"/>
</dbReference>